<name>A0A1B3AZX7_9CAUD</name>
<organism evidence="1 2">
    <name type="scientific">Gordonia phage Eyre</name>
    <dbReference type="NCBI Taxonomy" id="1887646"/>
    <lineage>
        <taxon>Viruses</taxon>
        <taxon>Duplodnaviria</taxon>
        <taxon>Heunggongvirae</taxon>
        <taxon>Uroviricota</taxon>
        <taxon>Caudoviricetes</taxon>
        <taxon>Eyrevirus</taxon>
        <taxon>Eyrevirus eyre</taxon>
    </lineage>
</organism>
<sequence length="182" mass="19609">MIDFSGAGELVQPDALPSDLSSHTGTLAAVCDDIRRYCGWHIAPVIEDAVVTLDHLGDRVLTLPTLHVVDVTSIVDADGNAIEGWTWSDDGLLHRERGWPRGYRSVRVTFSHGLAATPRGLVDVALDMVRDRVNAAANADELQVTSASLDGATVGFGAPSDLIGVRRDLGRAYGHVLNRFQR</sequence>
<accession>A0A1B3AZX7</accession>
<keyword evidence="2" id="KW-1185">Reference proteome</keyword>
<dbReference type="EMBL" id="KX557277">
    <property type="protein sequence ID" value="AOE44288.1"/>
    <property type="molecule type" value="Genomic_DNA"/>
</dbReference>
<dbReference type="RefSeq" id="YP_009292399.1">
    <property type="nucleotide sequence ID" value="NC_031122.1"/>
</dbReference>
<dbReference type="OrthoDB" id="9499at10239"/>
<reference evidence="1 2" key="1">
    <citation type="submission" date="2016-07" db="EMBL/GenBank/DDBJ databases">
        <authorList>
            <person name="Guido M.J."/>
            <person name="Iyengar P."/>
            <person name="Kasturiachi N.S."/>
            <person name="Pressimone C.A."/>
            <person name="Schiebel J.G."/>
            <person name="Furbee E.C."/>
            <person name="Grubb S.R."/>
            <person name="Warner M.H."/>
            <person name="Garlena R.A."/>
            <person name="Russell D.A."/>
            <person name="Pope W.H."/>
            <person name="Jacobs-Sera D."/>
            <person name="Hendrix R.W."/>
            <person name="Hatfull G.F."/>
        </authorList>
    </citation>
    <scope>NUCLEOTIDE SEQUENCE [LARGE SCALE GENOMIC DNA]</scope>
</reference>
<gene>
    <name evidence="1" type="primary">8</name>
    <name evidence="1" type="ORF">SEA_EYRE_8</name>
</gene>
<proteinExistence type="predicted"/>
<dbReference type="Proteomes" id="UP000201149">
    <property type="component" value="Segment"/>
</dbReference>
<dbReference type="GeneID" id="29068914"/>
<evidence type="ECO:0000313" key="2">
    <source>
        <dbReference type="Proteomes" id="UP000201149"/>
    </source>
</evidence>
<dbReference type="KEGG" id="vg:29068914"/>
<protein>
    <submittedName>
        <fullName evidence="1">Head-to-tail connector protein</fullName>
    </submittedName>
</protein>
<evidence type="ECO:0000313" key="1">
    <source>
        <dbReference type="EMBL" id="AOE44288.1"/>
    </source>
</evidence>